<dbReference type="GO" id="GO:0003677">
    <property type="term" value="F:DNA binding"/>
    <property type="evidence" value="ECO:0007669"/>
    <property type="project" value="UniProtKB-UniRule"/>
</dbReference>
<dbReference type="CDD" id="cd00796">
    <property type="entry name" value="INT_Rci_Hp1_C"/>
    <property type="match status" value="1"/>
</dbReference>
<keyword evidence="2" id="KW-0229">DNA integration</keyword>
<feature type="domain" description="Core-binding (CB)" evidence="7">
    <location>
        <begin position="61"/>
        <end position="138"/>
    </location>
</feature>
<dbReference type="InterPro" id="IPR002104">
    <property type="entry name" value="Integrase_catalytic"/>
</dbReference>
<gene>
    <name evidence="8" type="ORF">JT25_005645</name>
</gene>
<dbReference type="OrthoDB" id="662444at2"/>
<keyword evidence="3 5" id="KW-0238">DNA-binding</keyword>
<evidence type="ECO:0008006" key="10">
    <source>
        <dbReference type="Google" id="ProtNLM"/>
    </source>
</evidence>
<dbReference type="Proteomes" id="UP000030512">
    <property type="component" value="Chromosome"/>
</dbReference>
<feature type="domain" description="Tyr recombinase" evidence="6">
    <location>
        <begin position="164"/>
        <end position="332"/>
    </location>
</feature>
<accession>A0A126T1M2</accession>
<dbReference type="SUPFAM" id="SSF56349">
    <property type="entry name" value="DNA breaking-rejoining enzymes"/>
    <property type="match status" value="1"/>
</dbReference>
<dbReference type="KEGG" id="mdn:JT25_005645"/>
<organism evidence="8 9">
    <name type="scientific">Methylomonas denitrificans</name>
    <dbReference type="NCBI Taxonomy" id="1538553"/>
    <lineage>
        <taxon>Bacteria</taxon>
        <taxon>Pseudomonadati</taxon>
        <taxon>Pseudomonadota</taxon>
        <taxon>Gammaproteobacteria</taxon>
        <taxon>Methylococcales</taxon>
        <taxon>Methylococcaceae</taxon>
        <taxon>Methylomonas</taxon>
    </lineage>
</organism>
<evidence type="ECO:0000256" key="5">
    <source>
        <dbReference type="PROSITE-ProRule" id="PRU01248"/>
    </source>
</evidence>
<dbReference type="InterPro" id="IPR044068">
    <property type="entry name" value="CB"/>
</dbReference>
<dbReference type="InterPro" id="IPR010998">
    <property type="entry name" value="Integrase_recombinase_N"/>
</dbReference>
<evidence type="ECO:0000313" key="9">
    <source>
        <dbReference type="Proteomes" id="UP000030512"/>
    </source>
</evidence>
<evidence type="ECO:0000313" key="8">
    <source>
        <dbReference type="EMBL" id="AMK75978.1"/>
    </source>
</evidence>
<dbReference type="InterPro" id="IPR013762">
    <property type="entry name" value="Integrase-like_cat_sf"/>
</dbReference>
<dbReference type="PANTHER" id="PTHR30349">
    <property type="entry name" value="PHAGE INTEGRASE-RELATED"/>
    <property type="match status" value="1"/>
</dbReference>
<keyword evidence="9" id="KW-1185">Reference proteome</keyword>
<dbReference type="PROSITE" id="PS51900">
    <property type="entry name" value="CB"/>
    <property type="match status" value="1"/>
</dbReference>
<evidence type="ECO:0000256" key="2">
    <source>
        <dbReference type="ARBA" id="ARBA00022908"/>
    </source>
</evidence>
<dbReference type="STRING" id="1538553.JT25_005645"/>
<dbReference type="EMBL" id="CP014476">
    <property type="protein sequence ID" value="AMK75978.1"/>
    <property type="molecule type" value="Genomic_DNA"/>
</dbReference>
<keyword evidence="4" id="KW-0233">DNA recombination</keyword>
<evidence type="ECO:0000259" key="7">
    <source>
        <dbReference type="PROSITE" id="PS51900"/>
    </source>
</evidence>
<dbReference type="PANTHER" id="PTHR30349:SF64">
    <property type="entry name" value="PROPHAGE INTEGRASE INTD-RELATED"/>
    <property type="match status" value="1"/>
</dbReference>
<dbReference type="InterPro" id="IPR011010">
    <property type="entry name" value="DNA_brk_join_enz"/>
</dbReference>
<dbReference type="Gene3D" id="1.10.443.10">
    <property type="entry name" value="Intergrase catalytic core"/>
    <property type="match status" value="1"/>
</dbReference>
<reference evidence="8 9" key="1">
    <citation type="journal article" date="2015" name="Environ. Microbiol.">
        <title>Methane oxidation coupled to nitrate reduction under hypoxia by the Gammaproteobacterium Methylomonas denitrificans, sp. nov. type strain FJG1.</title>
        <authorList>
            <person name="Kits K.D."/>
            <person name="Klotz M.G."/>
            <person name="Stein L.Y."/>
        </authorList>
    </citation>
    <scope>NUCLEOTIDE SEQUENCE [LARGE SCALE GENOMIC DNA]</scope>
    <source>
        <strain evidence="8 9">FJG1</strain>
    </source>
</reference>
<dbReference type="GO" id="GO:0006310">
    <property type="term" value="P:DNA recombination"/>
    <property type="evidence" value="ECO:0007669"/>
    <property type="project" value="UniProtKB-KW"/>
</dbReference>
<comment type="similarity">
    <text evidence="1">Belongs to the 'phage' integrase family.</text>
</comment>
<evidence type="ECO:0000256" key="1">
    <source>
        <dbReference type="ARBA" id="ARBA00008857"/>
    </source>
</evidence>
<sequence length="337" mass="38807">MAKKSTGLTKRNGVWHINKVIKGKRLYESTGTSDLEEAERYLAQRITEYRGQLIYGERKSYTFIEAATKYLKEVEKKSLDRDAVTLKAAIPFIGDTPLEKLHMGTLDKFIAARKKSGLKNATINRDLAIIRRILTLAARLWRDEFGNSWLSEPPLLQPLKSDLRKPYPIDSEEEQRLLAELPEHLQSMVTFALHTGLREQELTQLQWSEENRKLGVFVLPGDRTKNNEDRIVPLNSKALAIINAQRGKHDDYVFTFKGEPVQRINGHAWRKARKRAGLEQCRVHDLRHTFGRRLRAAGVSFENRQDLLGHKSNRITDHYCKAELEELQAAVERLCSL</sequence>
<dbReference type="AlphaFoldDB" id="A0A126T1M2"/>
<dbReference type="GO" id="GO:0015074">
    <property type="term" value="P:DNA integration"/>
    <property type="evidence" value="ECO:0007669"/>
    <property type="project" value="UniProtKB-KW"/>
</dbReference>
<evidence type="ECO:0000256" key="4">
    <source>
        <dbReference type="ARBA" id="ARBA00023172"/>
    </source>
</evidence>
<dbReference type="Gene3D" id="1.10.150.130">
    <property type="match status" value="1"/>
</dbReference>
<name>A0A126T1M2_9GAMM</name>
<dbReference type="Pfam" id="PF00589">
    <property type="entry name" value="Phage_integrase"/>
    <property type="match status" value="1"/>
</dbReference>
<evidence type="ECO:0000256" key="3">
    <source>
        <dbReference type="ARBA" id="ARBA00023125"/>
    </source>
</evidence>
<dbReference type="InterPro" id="IPR050090">
    <property type="entry name" value="Tyrosine_recombinase_XerCD"/>
</dbReference>
<dbReference type="PROSITE" id="PS51898">
    <property type="entry name" value="TYR_RECOMBINASE"/>
    <property type="match status" value="1"/>
</dbReference>
<protein>
    <recommendedName>
        <fullName evidence="10">Integrase</fullName>
    </recommendedName>
</protein>
<proteinExistence type="inferred from homology"/>
<evidence type="ECO:0000259" key="6">
    <source>
        <dbReference type="PROSITE" id="PS51898"/>
    </source>
</evidence>